<dbReference type="KEGG" id="vpi:BW732_10065"/>
<dbReference type="AlphaFoldDB" id="A0A1Q2D7Y6"/>
<dbReference type="STRING" id="633807.BW732_10065"/>
<evidence type="ECO:0000256" key="1">
    <source>
        <dbReference type="SAM" id="MobiDB-lite"/>
    </source>
</evidence>
<gene>
    <name evidence="3" type="ORF">BW732_10065</name>
</gene>
<feature type="signal peptide" evidence="2">
    <location>
        <begin position="1"/>
        <end position="22"/>
    </location>
</feature>
<dbReference type="RefSeq" id="WP_077276597.1">
    <property type="nucleotide sequence ID" value="NZ_CP019609.1"/>
</dbReference>
<dbReference type="OrthoDB" id="2870483at2"/>
<evidence type="ECO:0000256" key="2">
    <source>
        <dbReference type="SAM" id="SignalP"/>
    </source>
</evidence>
<keyword evidence="4" id="KW-1185">Reference proteome</keyword>
<dbReference type="EMBL" id="CP019609">
    <property type="protein sequence ID" value="AQP54516.1"/>
    <property type="molecule type" value="Genomic_DNA"/>
</dbReference>
<feature type="region of interest" description="Disordered" evidence="1">
    <location>
        <begin position="27"/>
        <end position="50"/>
    </location>
</feature>
<name>A0A1Q2D7Y6_9ENTE</name>
<dbReference type="PROSITE" id="PS51257">
    <property type="entry name" value="PROKAR_LIPOPROTEIN"/>
    <property type="match status" value="1"/>
</dbReference>
<dbReference type="Proteomes" id="UP000188246">
    <property type="component" value="Chromosome"/>
</dbReference>
<organism evidence="3 4">
    <name type="scientific">Vagococcus penaei</name>
    <dbReference type="NCBI Taxonomy" id="633807"/>
    <lineage>
        <taxon>Bacteria</taxon>
        <taxon>Bacillati</taxon>
        <taxon>Bacillota</taxon>
        <taxon>Bacilli</taxon>
        <taxon>Lactobacillales</taxon>
        <taxon>Enterococcaceae</taxon>
        <taxon>Vagococcus</taxon>
    </lineage>
</organism>
<evidence type="ECO:0000313" key="3">
    <source>
        <dbReference type="EMBL" id="AQP54516.1"/>
    </source>
</evidence>
<sequence>MKKNFWLLVTTLSLLFVTTACGSEQNKTIESTSHSTTVSTKKSTDSSVKTDETNNISIKMSLIEDGKQIISEDLKANSDQSVLDVLKENFEVKETNGFVTEIDGKAQDKAKNKYWMYYINGKEADKGAKDINVKNNDIIEWRLNELK</sequence>
<dbReference type="Pfam" id="PF14478">
    <property type="entry name" value="DUF4430"/>
    <property type="match status" value="1"/>
</dbReference>
<evidence type="ECO:0000313" key="4">
    <source>
        <dbReference type="Proteomes" id="UP000188246"/>
    </source>
</evidence>
<dbReference type="InterPro" id="IPR027954">
    <property type="entry name" value="Transcobalamin-like_C"/>
</dbReference>
<dbReference type="Gene3D" id="2.170.130.30">
    <property type="match status" value="1"/>
</dbReference>
<reference evidence="3 4" key="1">
    <citation type="journal article" date="2010" name="Int. J. Syst. Evol. Microbiol.">
        <title>Vagococcus penaei sp. nov., isolated from spoilage microbiota of cooked shrimp (Penaeus vannamei).</title>
        <authorList>
            <person name="Jaffres E."/>
            <person name="Prevost H."/>
            <person name="Rossero A."/>
            <person name="Joffraud J.J."/>
            <person name="Dousset X."/>
        </authorList>
    </citation>
    <scope>NUCLEOTIDE SEQUENCE [LARGE SCALE GENOMIC DNA]</scope>
    <source>
        <strain evidence="3 4">CD276</strain>
    </source>
</reference>
<accession>A0A1Q2D7Y6</accession>
<feature type="compositionally biased region" description="Low complexity" evidence="1">
    <location>
        <begin position="30"/>
        <end position="41"/>
    </location>
</feature>
<proteinExistence type="predicted"/>
<keyword evidence="2" id="KW-0732">Signal</keyword>
<protein>
    <submittedName>
        <fullName evidence="3">Uncharacterized protein</fullName>
    </submittedName>
</protein>
<feature type="chain" id="PRO_5044275392" evidence="2">
    <location>
        <begin position="23"/>
        <end position="147"/>
    </location>
</feature>